<dbReference type="EMBL" id="ANOH01000288">
    <property type="protein sequence ID" value="EMI54225.1"/>
    <property type="molecule type" value="Genomic_DNA"/>
</dbReference>
<dbReference type="Pfam" id="PF00498">
    <property type="entry name" value="FHA"/>
    <property type="match status" value="1"/>
</dbReference>
<proteinExistence type="predicted"/>
<reference evidence="4 5" key="1">
    <citation type="journal article" date="2013" name="Mar. Genomics">
        <title>Expression of sulfatases in Rhodopirellula baltica and the diversity of sulfatases in the genus Rhodopirellula.</title>
        <authorList>
            <person name="Wegner C.E."/>
            <person name="Richter-Heitmann T."/>
            <person name="Klindworth A."/>
            <person name="Klockow C."/>
            <person name="Richter M."/>
            <person name="Achstetter T."/>
            <person name="Glockner F.O."/>
            <person name="Harder J."/>
        </authorList>
    </citation>
    <scope>NUCLEOTIDE SEQUENCE [LARGE SCALE GENOMIC DNA]</scope>
    <source>
        <strain evidence="4 5">SM41</strain>
    </source>
</reference>
<evidence type="ECO:0000313" key="4">
    <source>
        <dbReference type="EMBL" id="EMI54225.1"/>
    </source>
</evidence>
<dbReference type="PROSITE" id="PS50006">
    <property type="entry name" value="FHA_DOMAIN"/>
    <property type="match status" value="1"/>
</dbReference>
<keyword evidence="2" id="KW-0472">Membrane</keyword>
<name>M5TYH0_9BACT</name>
<dbReference type="SMART" id="SM00240">
    <property type="entry name" value="FHA"/>
    <property type="match status" value="1"/>
</dbReference>
<organism evidence="4 5">
    <name type="scientific">Rhodopirellula sallentina SM41</name>
    <dbReference type="NCBI Taxonomy" id="1263870"/>
    <lineage>
        <taxon>Bacteria</taxon>
        <taxon>Pseudomonadati</taxon>
        <taxon>Planctomycetota</taxon>
        <taxon>Planctomycetia</taxon>
        <taxon>Pirellulales</taxon>
        <taxon>Pirellulaceae</taxon>
        <taxon>Rhodopirellula</taxon>
    </lineage>
</organism>
<dbReference type="SUPFAM" id="SSF49879">
    <property type="entry name" value="SMAD/FHA domain"/>
    <property type="match status" value="1"/>
</dbReference>
<feature type="compositionally biased region" description="Polar residues" evidence="1">
    <location>
        <begin position="222"/>
        <end position="235"/>
    </location>
</feature>
<feature type="transmembrane region" description="Helical" evidence="2">
    <location>
        <begin position="175"/>
        <end position="193"/>
    </location>
</feature>
<dbReference type="AlphaFoldDB" id="M5TYH0"/>
<protein>
    <submittedName>
        <fullName evidence="4">FHA domain protein</fullName>
    </submittedName>
</protein>
<dbReference type="Proteomes" id="UP000011885">
    <property type="component" value="Unassembled WGS sequence"/>
</dbReference>
<comment type="caution">
    <text evidence="4">The sequence shown here is derived from an EMBL/GenBank/DDBJ whole genome shotgun (WGS) entry which is preliminary data.</text>
</comment>
<accession>M5TYH0</accession>
<gene>
    <name evidence="4" type="ORF">RSSM_04328</name>
</gene>
<dbReference type="Gene3D" id="2.60.200.20">
    <property type="match status" value="1"/>
</dbReference>
<keyword evidence="2" id="KW-1133">Transmembrane helix</keyword>
<dbReference type="PATRIC" id="fig|1263870.3.peg.4576"/>
<dbReference type="OrthoDB" id="249606at2"/>
<feature type="domain" description="FHA" evidence="3">
    <location>
        <begin position="41"/>
        <end position="91"/>
    </location>
</feature>
<dbReference type="CDD" id="cd00060">
    <property type="entry name" value="FHA"/>
    <property type="match status" value="1"/>
</dbReference>
<feature type="region of interest" description="Disordered" evidence="1">
    <location>
        <begin position="128"/>
        <end position="169"/>
    </location>
</feature>
<evidence type="ECO:0000259" key="3">
    <source>
        <dbReference type="PROSITE" id="PS50006"/>
    </source>
</evidence>
<feature type="region of interest" description="Disordered" evidence="1">
    <location>
        <begin position="216"/>
        <end position="244"/>
    </location>
</feature>
<keyword evidence="5" id="KW-1185">Reference proteome</keyword>
<keyword evidence="2" id="KW-0812">Transmembrane</keyword>
<dbReference type="InterPro" id="IPR000253">
    <property type="entry name" value="FHA_dom"/>
</dbReference>
<sequence>MDWTKEPSKITEADTVWLSEFLRCPWPMPINGHANVEQDDITIGRASDCDIRIDRDSVSSRHARMRLDRHGRVILIDNHSRNGVYVDAALTERVNAVMLNPDMNVYLGSHAISGNRLIAEVKRLTKNHASEVDDQSMSPTPPPGQTGKPALGDPDTRRVSGGASRLSNPSDSARFWVGVFSLPALLVAFVIWIKPPRIPNVDISQNKSNLAQITTAVPKPDANSSVQPDSDSLPSLETLDRNSESGSSADVIAESLPVTVDPVDVAIYWIGVTHEATGAIFRVGTATAIGDTTLVTAGSVIGSLDELVQNGFSNPVVINVFSSEQISVRQRGVSEEYRDRAAKAMAVIEQHDAIVEGANRDEIPREQLRQQYETASRQVNLMLADLHAVDVGWLCVDELPSHLEIDVDAPFHPQMKLKAYHTALDGVDSMWSDQARYQVSEQEFRVVRQTAKVDKIAGVLQLTKPLANSLSSNSFNWAGVPVCVDGKLTAMLLAHQPTDSDGGQSSERMEWFAIVGSTIAQLCNRDHDSATVCDSTL</sequence>
<dbReference type="InterPro" id="IPR008984">
    <property type="entry name" value="SMAD_FHA_dom_sf"/>
</dbReference>
<evidence type="ECO:0000256" key="1">
    <source>
        <dbReference type="SAM" id="MobiDB-lite"/>
    </source>
</evidence>
<evidence type="ECO:0000256" key="2">
    <source>
        <dbReference type="SAM" id="Phobius"/>
    </source>
</evidence>
<evidence type="ECO:0000313" key="5">
    <source>
        <dbReference type="Proteomes" id="UP000011885"/>
    </source>
</evidence>